<dbReference type="RefSeq" id="WP_008824628.1">
    <property type="nucleotide sequence ID" value="NZ_AFNU02000014.1"/>
</dbReference>
<proteinExistence type="predicted"/>
<gene>
    <name evidence="2" type="ORF">HLPCO_002754</name>
</gene>
<evidence type="ECO:0000256" key="1">
    <source>
        <dbReference type="SAM" id="Phobius"/>
    </source>
</evidence>
<dbReference type="eggNOG" id="ENOG502Z7PD">
    <property type="taxonomic scope" value="Bacteria"/>
</dbReference>
<keyword evidence="1" id="KW-1133">Transmembrane helix</keyword>
<dbReference type="EMBL" id="AFNU02000014">
    <property type="protein sequence ID" value="ERJ11185.1"/>
    <property type="molecule type" value="Genomic_DNA"/>
</dbReference>
<dbReference type="AlphaFoldDB" id="U2FDX9"/>
<dbReference type="Proteomes" id="UP000005707">
    <property type="component" value="Unassembled WGS sequence"/>
</dbReference>
<name>U2FDX9_9MOLU</name>
<feature type="transmembrane region" description="Helical" evidence="1">
    <location>
        <begin position="36"/>
        <end position="57"/>
    </location>
</feature>
<protein>
    <submittedName>
        <fullName evidence="2">Membrane protein</fullName>
    </submittedName>
</protein>
<reference evidence="2 3" key="2">
    <citation type="journal article" date="2013" name="PLoS ONE">
        <title>INDIGO - INtegrated Data Warehouse of MIcrobial GenOmes with Examples from the Red Sea Extremophiles.</title>
        <authorList>
            <person name="Alam I."/>
            <person name="Antunes A."/>
            <person name="Kamau A.A."/>
            <person name="Ba Alawi W."/>
            <person name="Kalkatawi M."/>
            <person name="Stingl U."/>
            <person name="Bajic V.B."/>
        </authorList>
    </citation>
    <scope>NUCLEOTIDE SEQUENCE [LARGE SCALE GENOMIC DNA]</scope>
    <source>
        <strain evidence="2 3">SSD-17B</strain>
    </source>
</reference>
<dbReference type="OrthoDB" id="3169575at2"/>
<comment type="caution">
    <text evidence="2">The sequence shown here is derived from an EMBL/GenBank/DDBJ whole genome shotgun (WGS) entry which is preliminary data.</text>
</comment>
<sequence>MNNINVKKIGTTLVFLFLFLIYFGLLPITIESRSFRFWLIVILIGILFTLLTSRKLLYTRVVNNRQEFQIDWRGIKQFKWLIGLIILLFGTFLVLNISTFKVFNSARYRNLIEVDEQAKFTENVQEIDEMQVPIVDENLAFRLGDKKIGEIKGLGSQFTVRDYTMIDYNGKLYWVGALEYTGFFKWLNNRNEGVPGYIRVSATNPSDVELVEDFKMKYVSSAYFNQDFKRKIYFSGHMTDLMTDFSFEIDETGHPYWVVTDIHKEFAWTSGRDTENIIVMDAVTGEVNSYSVNKAPEWIDRIQPADVVMEQLNYWGRYVNGYWNSVFAKKEVLRVTEGYNYVYNNGDFYLYTGLTSVGADESTVGFVLTNMRTKETKFYPIGGATESAARKSAEGAVQDLGYVANWPILVNFNDVPTYFMTLKDNEGLIKQYAYVNVKDYSVVGIGKNLEDAQRDYLKTLGQANVDPNESGELKEITGNILIKEKVNVDGTTYYYIVLNNLENIVFTAPYTISYELPLSKVGERVTISYFDTDNTSYNIEEFDNETLDID</sequence>
<evidence type="ECO:0000313" key="2">
    <source>
        <dbReference type="EMBL" id="ERJ11185.1"/>
    </source>
</evidence>
<accession>U2FDX9</accession>
<dbReference type="InParanoid" id="U2FDX9"/>
<feature type="transmembrane region" description="Helical" evidence="1">
    <location>
        <begin position="78"/>
        <end position="97"/>
    </location>
</feature>
<keyword evidence="3" id="KW-1185">Reference proteome</keyword>
<keyword evidence="1" id="KW-0472">Membrane</keyword>
<organism evidence="2 3">
    <name type="scientific">Haloplasma contractile SSD-17B</name>
    <dbReference type="NCBI Taxonomy" id="1033810"/>
    <lineage>
        <taxon>Bacteria</taxon>
        <taxon>Bacillati</taxon>
        <taxon>Mycoplasmatota</taxon>
        <taxon>Mollicutes</taxon>
        <taxon>Haloplasmatales</taxon>
        <taxon>Haloplasmataceae</taxon>
        <taxon>Haloplasma</taxon>
    </lineage>
</organism>
<keyword evidence="1" id="KW-0812">Transmembrane</keyword>
<dbReference type="STRING" id="1033810.HLPCO_002754"/>
<reference evidence="2 3" key="1">
    <citation type="journal article" date="2011" name="J. Bacteriol.">
        <title>Genome sequence of Haloplasma contractile, an unusual contractile bacterium from a deep-sea anoxic brine lake.</title>
        <authorList>
            <person name="Antunes A."/>
            <person name="Alam I."/>
            <person name="El Dorry H."/>
            <person name="Siam R."/>
            <person name="Robertson A."/>
            <person name="Bajic V.B."/>
            <person name="Stingl U."/>
        </authorList>
    </citation>
    <scope>NUCLEOTIDE SEQUENCE [LARGE SCALE GENOMIC DNA]</scope>
    <source>
        <strain evidence="2 3">SSD-17B</strain>
    </source>
</reference>
<evidence type="ECO:0000313" key="3">
    <source>
        <dbReference type="Proteomes" id="UP000005707"/>
    </source>
</evidence>
<feature type="transmembrane region" description="Helical" evidence="1">
    <location>
        <begin position="12"/>
        <end position="30"/>
    </location>
</feature>